<accession>A0A445A2H8</accession>
<protein>
    <recommendedName>
        <fullName evidence="4">Peptidase M50B-like protein</fullName>
    </recommendedName>
</protein>
<dbReference type="Pfam" id="PF13398">
    <property type="entry name" value="Peptidase_M50B"/>
    <property type="match status" value="1"/>
</dbReference>
<evidence type="ECO:0000256" key="1">
    <source>
        <dbReference type="SAM" id="Phobius"/>
    </source>
</evidence>
<dbReference type="InterPro" id="IPR049500">
    <property type="entry name" value="Peptidase_M50B-like"/>
</dbReference>
<keyword evidence="1" id="KW-0812">Transmembrane</keyword>
<name>A0A445A2H8_ARAHY</name>
<keyword evidence="1" id="KW-0472">Membrane</keyword>
<feature type="transmembrane region" description="Helical" evidence="1">
    <location>
        <begin position="195"/>
        <end position="216"/>
    </location>
</feature>
<evidence type="ECO:0000313" key="3">
    <source>
        <dbReference type="Proteomes" id="UP000289738"/>
    </source>
</evidence>
<keyword evidence="3" id="KW-1185">Reference proteome</keyword>
<organism evidence="2 3">
    <name type="scientific">Arachis hypogaea</name>
    <name type="common">Peanut</name>
    <dbReference type="NCBI Taxonomy" id="3818"/>
    <lineage>
        <taxon>Eukaryota</taxon>
        <taxon>Viridiplantae</taxon>
        <taxon>Streptophyta</taxon>
        <taxon>Embryophyta</taxon>
        <taxon>Tracheophyta</taxon>
        <taxon>Spermatophyta</taxon>
        <taxon>Magnoliopsida</taxon>
        <taxon>eudicotyledons</taxon>
        <taxon>Gunneridae</taxon>
        <taxon>Pentapetalae</taxon>
        <taxon>rosids</taxon>
        <taxon>fabids</taxon>
        <taxon>Fabales</taxon>
        <taxon>Fabaceae</taxon>
        <taxon>Papilionoideae</taxon>
        <taxon>50 kb inversion clade</taxon>
        <taxon>dalbergioids sensu lato</taxon>
        <taxon>Dalbergieae</taxon>
        <taxon>Pterocarpus clade</taxon>
        <taxon>Arachis</taxon>
    </lineage>
</organism>
<sequence length="218" mass="24016">MSRILNWDELSQASTWQLKKCCNKEQVAFMITVSVYSIVILVLWRTFLLKPFKLITVFLHELSHALACVLTCGSVEGMEVHSDEGGATKTRGGLYLCILPAGYLGSSFWGMLFILASTNLVSTRVAAAFFIAALFLVLFIARNWSLGGLCVGVMNSLFSIYDIYDDLISRRVNTSDAEKFAEVCPCCCNGVGWGIVWGFISIVFLCGAMYVATVILSQ</sequence>
<reference evidence="2 3" key="1">
    <citation type="submission" date="2019-01" db="EMBL/GenBank/DDBJ databases">
        <title>Sequencing of cultivated peanut Arachis hypogaea provides insights into genome evolution and oil improvement.</title>
        <authorList>
            <person name="Chen X."/>
        </authorList>
    </citation>
    <scope>NUCLEOTIDE SEQUENCE [LARGE SCALE GENOMIC DNA]</scope>
    <source>
        <strain evidence="3">cv. Fuhuasheng</strain>
        <tissue evidence="2">Leaves</tissue>
    </source>
</reference>
<keyword evidence="1" id="KW-1133">Transmembrane helix</keyword>
<dbReference type="AlphaFoldDB" id="A0A445A2H8"/>
<evidence type="ECO:0000313" key="2">
    <source>
        <dbReference type="EMBL" id="RYR20654.1"/>
    </source>
</evidence>
<dbReference type="STRING" id="3818.A0A445A2H8"/>
<dbReference type="EMBL" id="SDMP01000013">
    <property type="protein sequence ID" value="RYR20654.1"/>
    <property type="molecule type" value="Genomic_DNA"/>
</dbReference>
<feature type="transmembrane region" description="Helical" evidence="1">
    <location>
        <begin position="94"/>
        <end position="115"/>
    </location>
</feature>
<gene>
    <name evidence="2" type="ORF">Ahy_B03g065848</name>
</gene>
<dbReference type="PANTHER" id="PTHR33979">
    <property type="entry name" value="OS02G0221600 PROTEIN"/>
    <property type="match status" value="1"/>
</dbReference>
<dbReference type="PANTHER" id="PTHR33979:SF2">
    <property type="entry name" value="PEPTIDASE M50B-LIKE-DOMAIN-CONTAINING PROTEIN"/>
    <property type="match status" value="1"/>
</dbReference>
<proteinExistence type="predicted"/>
<feature type="transmembrane region" description="Helical" evidence="1">
    <location>
        <begin position="121"/>
        <end position="139"/>
    </location>
</feature>
<dbReference type="Proteomes" id="UP000289738">
    <property type="component" value="Chromosome B03"/>
</dbReference>
<evidence type="ECO:0008006" key="4">
    <source>
        <dbReference type="Google" id="ProtNLM"/>
    </source>
</evidence>
<comment type="caution">
    <text evidence="2">The sequence shown here is derived from an EMBL/GenBank/DDBJ whole genome shotgun (WGS) entry which is preliminary data.</text>
</comment>
<feature type="transmembrane region" description="Helical" evidence="1">
    <location>
        <begin position="27"/>
        <end position="48"/>
    </location>
</feature>